<accession>A0A8S5VMZ2</accession>
<dbReference type="EMBL" id="BK035305">
    <property type="protein sequence ID" value="DAG92352.1"/>
    <property type="molecule type" value="Genomic_DNA"/>
</dbReference>
<organism evidence="1">
    <name type="scientific">Ackermannviridae sp</name>
    <dbReference type="NCBI Taxonomy" id="2831612"/>
    <lineage>
        <taxon>Viruses</taxon>
        <taxon>Duplodnaviria</taxon>
        <taxon>Heunggongvirae</taxon>
        <taxon>Uroviricota</taxon>
        <taxon>Caudoviricetes</taxon>
        <taxon>Pantevenvirales</taxon>
        <taxon>Ackermannviridae</taxon>
    </lineage>
</organism>
<protein>
    <submittedName>
        <fullName evidence="1">Uncharacterized protein</fullName>
    </submittedName>
</protein>
<proteinExistence type="predicted"/>
<sequence length="165" mass="17359">MYGDQFGGLSFTAIYKREQDKLANQFLVSTTQAKPILPGEPVMLLQDGSIKSYVNDGSGKYIGINLLDGAVAGGITTVSILVGHVILYAESAGAFKAGDGVTVTREDGVPATFPETDIRAYPHLIATKIAATGAVVAIAMEPCENDNTPEMRILVLDAPMNITVA</sequence>
<reference evidence="1" key="1">
    <citation type="journal article" date="2021" name="Proc. Natl. Acad. Sci. U.S.A.">
        <title>A Catalog of Tens of Thousands of Viruses from Human Metagenomes Reveals Hidden Associations with Chronic Diseases.</title>
        <authorList>
            <person name="Tisza M.J."/>
            <person name="Buck C.B."/>
        </authorList>
    </citation>
    <scope>NUCLEOTIDE SEQUENCE</scope>
    <source>
        <strain evidence="1">Ctnaj7</strain>
    </source>
</reference>
<name>A0A8S5VMZ2_9CAUD</name>
<evidence type="ECO:0000313" key="1">
    <source>
        <dbReference type="EMBL" id="DAG92352.1"/>
    </source>
</evidence>